<evidence type="ECO:0000256" key="2">
    <source>
        <dbReference type="SAM" id="Phobius"/>
    </source>
</evidence>
<feature type="compositionally biased region" description="Low complexity" evidence="1">
    <location>
        <begin position="131"/>
        <end position="141"/>
    </location>
</feature>
<evidence type="ECO:0000313" key="3">
    <source>
        <dbReference type="EMBL" id="KAH9497119.1"/>
    </source>
</evidence>
<sequence length="172" mass="19397">MNTKNRLQQLKLLSSSSSIVLIATIIIVAILNNDQQRRQIHAAVRKMDFPTVIRRLDCSAFCRRTKFNGYVGGCHCGFTLFSRKRSFQPPLPPMAALEPLQSSMTYMGDYGEQRENDETEFNMPAAMLKLSTSSSSSSSSSLPTMKEYSDLNTNSKQNPNNNNPNKLYMSER</sequence>
<proteinExistence type="predicted"/>
<comment type="caution">
    <text evidence="3">The sequence shown here is derived from an EMBL/GenBank/DDBJ whole genome shotgun (WGS) entry which is preliminary data.</text>
</comment>
<dbReference type="AlphaFoldDB" id="A0A922HQL1"/>
<gene>
    <name evidence="3" type="ORF">DERF_013127</name>
</gene>
<feature type="region of interest" description="Disordered" evidence="1">
    <location>
        <begin position="125"/>
        <end position="172"/>
    </location>
</feature>
<feature type="transmembrane region" description="Helical" evidence="2">
    <location>
        <begin position="12"/>
        <end position="31"/>
    </location>
</feature>
<dbReference type="EMBL" id="ASGP02000007">
    <property type="protein sequence ID" value="KAH9497119.1"/>
    <property type="molecule type" value="Genomic_DNA"/>
</dbReference>
<evidence type="ECO:0000256" key="1">
    <source>
        <dbReference type="SAM" id="MobiDB-lite"/>
    </source>
</evidence>
<reference evidence="3" key="1">
    <citation type="submission" date="2013-05" db="EMBL/GenBank/DDBJ databases">
        <authorList>
            <person name="Yim A.K.Y."/>
            <person name="Chan T.F."/>
            <person name="Ji K.M."/>
            <person name="Liu X.Y."/>
            <person name="Zhou J.W."/>
            <person name="Li R.Q."/>
            <person name="Yang K.Y."/>
            <person name="Li J."/>
            <person name="Li M."/>
            <person name="Law P.T.W."/>
            <person name="Wu Y.L."/>
            <person name="Cai Z.L."/>
            <person name="Qin H."/>
            <person name="Bao Y."/>
            <person name="Leung R.K.K."/>
            <person name="Ng P.K.S."/>
            <person name="Zou J."/>
            <person name="Zhong X.J."/>
            <person name="Ran P.X."/>
            <person name="Zhong N.S."/>
            <person name="Liu Z.G."/>
            <person name="Tsui S.K.W."/>
        </authorList>
    </citation>
    <scope>NUCLEOTIDE SEQUENCE</scope>
    <source>
        <strain evidence="3">Derf</strain>
        <tissue evidence="3">Whole organism</tissue>
    </source>
</reference>
<keyword evidence="2" id="KW-0812">Transmembrane</keyword>
<keyword evidence="4" id="KW-1185">Reference proteome</keyword>
<organism evidence="3 4">
    <name type="scientific">Dermatophagoides farinae</name>
    <name type="common">American house dust mite</name>
    <dbReference type="NCBI Taxonomy" id="6954"/>
    <lineage>
        <taxon>Eukaryota</taxon>
        <taxon>Metazoa</taxon>
        <taxon>Ecdysozoa</taxon>
        <taxon>Arthropoda</taxon>
        <taxon>Chelicerata</taxon>
        <taxon>Arachnida</taxon>
        <taxon>Acari</taxon>
        <taxon>Acariformes</taxon>
        <taxon>Sarcoptiformes</taxon>
        <taxon>Astigmata</taxon>
        <taxon>Psoroptidia</taxon>
        <taxon>Analgoidea</taxon>
        <taxon>Pyroglyphidae</taxon>
        <taxon>Dermatophagoidinae</taxon>
        <taxon>Dermatophagoides</taxon>
    </lineage>
</organism>
<keyword evidence="2" id="KW-1133">Transmembrane helix</keyword>
<name>A0A922HQL1_DERFA</name>
<dbReference type="Proteomes" id="UP000790347">
    <property type="component" value="Unassembled WGS sequence"/>
</dbReference>
<evidence type="ECO:0000313" key="4">
    <source>
        <dbReference type="Proteomes" id="UP000790347"/>
    </source>
</evidence>
<protein>
    <submittedName>
        <fullName evidence="3">Uncharacterized protein</fullName>
    </submittedName>
</protein>
<keyword evidence="2" id="KW-0472">Membrane</keyword>
<reference evidence="3" key="2">
    <citation type="journal article" date="2022" name="Res Sq">
        <title>Comparative Genomics Reveals Insights into the Divergent Evolution of Astigmatic Mites and Household Pest Adaptations.</title>
        <authorList>
            <person name="Xiong Q."/>
            <person name="Wan A.T.-Y."/>
            <person name="Liu X.-Y."/>
            <person name="Fung C.S.-H."/>
            <person name="Xiao X."/>
            <person name="Malainual N."/>
            <person name="Hou J."/>
            <person name="Wang L."/>
            <person name="Wang M."/>
            <person name="Yang K."/>
            <person name="Cui Y."/>
            <person name="Leung E."/>
            <person name="Nong W."/>
            <person name="Shin S.-K."/>
            <person name="Au S."/>
            <person name="Jeong K.Y."/>
            <person name="Chew F.T."/>
            <person name="Hui J."/>
            <person name="Leung T.F."/>
            <person name="Tungtrongchitr A."/>
            <person name="Zhong N."/>
            <person name="Liu Z."/>
            <person name="Tsui S."/>
        </authorList>
    </citation>
    <scope>NUCLEOTIDE SEQUENCE</scope>
    <source>
        <strain evidence="3">Derf</strain>
        <tissue evidence="3">Whole organism</tissue>
    </source>
</reference>
<accession>A0A922HQL1</accession>